<comment type="caution">
    <text evidence="2">The sequence shown here is derived from an EMBL/GenBank/DDBJ whole genome shotgun (WGS) entry which is preliminary data.</text>
</comment>
<evidence type="ECO:0000313" key="3">
    <source>
        <dbReference type="Proteomes" id="UP000636479"/>
    </source>
</evidence>
<feature type="compositionally biased region" description="Low complexity" evidence="1">
    <location>
        <begin position="29"/>
        <end position="53"/>
    </location>
</feature>
<dbReference type="AlphaFoldDB" id="A0A8H6S7B2"/>
<gene>
    <name evidence="2" type="ORF">MIND_01152400</name>
</gene>
<dbReference type="OrthoDB" id="5596707at2759"/>
<reference evidence="2" key="1">
    <citation type="submission" date="2020-05" db="EMBL/GenBank/DDBJ databases">
        <title>Mycena genomes resolve the evolution of fungal bioluminescence.</title>
        <authorList>
            <person name="Tsai I.J."/>
        </authorList>
    </citation>
    <scope>NUCLEOTIDE SEQUENCE</scope>
    <source>
        <strain evidence="2">171206Taipei</strain>
    </source>
</reference>
<dbReference type="RefSeq" id="XP_037215885.1">
    <property type="nucleotide sequence ID" value="XM_037368053.1"/>
</dbReference>
<dbReference type="CDD" id="cd00303">
    <property type="entry name" value="retropepsin_like"/>
    <property type="match status" value="1"/>
</dbReference>
<feature type="compositionally biased region" description="Pro residues" evidence="1">
    <location>
        <begin position="54"/>
        <end position="63"/>
    </location>
</feature>
<accession>A0A8H6S7B2</accession>
<sequence>MAVEQHMLRTHTADHGAKPAGPDSRPIIAPAASLSDSATASASTTANASTSDAVPPPAVPFPEHPYAAARDAAYAPPKDRNVGAAPKAQPRAYAPIHDAHNTNDLYQAVLNTPVTLPARTILANPEVSALARANLTPRRITEKKAAEQLYQAEHPLAGFNDWASDPADERETARAAAIAYALPNTATPASAESRGKLVSRDEYVLLYDVGQLPEDLVVSAKTTAIRCVLPVVDNHEAIESIVDPGSQIIAMSEEVCHRLGLQYDPNIVLQMQSANGAVTPSLGVARNVPFRFKDIVLYLQVHIVRNPAYDILLGRPFDTLTRSVIHNYANDNQTITIHCPNTDRAATIPTLPRGSARAAKLDFIQDKMIRWKR</sequence>
<protein>
    <submittedName>
        <fullName evidence="2">Uncharacterized protein</fullName>
    </submittedName>
</protein>
<evidence type="ECO:0000313" key="2">
    <source>
        <dbReference type="EMBL" id="KAF7293722.1"/>
    </source>
</evidence>
<name>A0A8H6S7B2_9AGAR</name>
<proteinExistence type="predicted"/>
<feature type="region of interest" description="Disordered" evidence="1">
    <location>
        <begin position="1"/>
        <end position="64"/>
    </location>
</feature>
<evidence type="ECO:0000256" key="1">
    <source>
        <dbReference type="SAM" id="MobiDB-lite"/>
    </source>
</evidence>
<dbReference type="Proteomes" id="UP000636479">
    <property type="component" value="Unassembled WGS sequence"/>
</dbReference>
<dbReference type="Pfam" id="PF13650">
    <property type="entry name" value="Asp_protease_2"/>
    <property type="match status" value="1"/>
</dbReference>
<dbReference type="EMBL" id="JACAZF010000010">
    <property type="protein sequence ID" value="KAF7293722.1"/>
    <property type="molecule type" value="Genomic_DNA"/>
</dbReference>
<organism evidence="2 3">
    <name type="scientific">Mycena indigotica</name>
    <dbReference type="NCBI Taxonomy" id="2126181"/>
    <lineage>
        <taxon>Eukaryota</taxon>
        <taxon>Fungi</taxon>
        <taxon>Dikarya</taxon>
        <taxon>Basidiomycota</taxon>
        <taxon>Agaricomycotina</taxon>
        <taxon>Agaricomycetes</taxon>
        <taxon>Agaricomycetidae</taxon>
        <taxon>Agaricales</taxon>
        <taxon>Marasmiineae</taxon>
        <taxon>Mycenaceae</taxon>
        <taxon>Mycena</taxon>
    </lineage>
</organism>
<dbReference type="SUPFAM" id="SSF50630">
    <property type="entry name" value="Acid proteases"/>
    <property type="match status" value="1"/>
</dbReference>
<dbReference type="GeneID" id="59350569"/>
<keyword evidence="3" id="KW-1185">Reference proteome</keyword>
<dbReference type="Gene3D" id="2.40.70.10">
    <property type="entry name" value="Acid Proteases"/>
    <property type="match status" value="1"/>
</dbReference>
<dbReference type="InterPro" id="IPR021109">
    <property type="entry name" value="Peptidase_aspartic_dom_sf"/>
</dbReference>